<accession>A0A095Y189</accession>
<reference evidence="3 4" key="1">
    <citation type="submission" date="2014-07" db="EMBL/GenBank/DDBJ databases">
        <authorList>
            <person name="McCorrison J."/>
            <person name="Sanka R."/>
            <person name="Torralba M."/>
            <person name="Gillis M."/>
            <person name="Haft D.H."/>
            <person name="Methe B."/>
            <person name="Sutton G."/>
            <person name="Nelson K.E."/>
        </authorList>
    </citation>
    <scope>NUCLEOTIDE SEQUENCE [LARGE SCALE GENOMIC DNA]</scope>
    <source>
        <strain evidence="3 4">DNF00450</strain>
    </source>
</reference>
<evidence type="ECO:0000256" key="2">
    <source>
        <dbReference type="SAM" id="Phobius"/>
    </source>
</evidence>
<gene>
    <name evidence="3" type="ORF">HMPREF1650_09425</name>
</gene>
<keyword evidence="2" id="KW-0812">Transmembrane</keyword>
<dbReference type="AlphaFoldDB" id="A0A095Y189"/>
<sequence length="226" mass="24489">MATSSSGGAGGFFASRRNIVGMVLAVLVIVGHLAVGFGAFWPVAAAAAWGVGVLLTPADRTPDGTGALESLDARPAVVKRNSPEELGRDLRRRIEGWSTSPLQREVRDEIVLVHAGLVEALGNWSRLELMPHHRSVVAQIINSDLPEVVDGYLAIAPDRRFAATEDVVDLLDLLAHQVDRVNFDADGIADAEQRELERKRLEMELRFGPRPDVPDDDDGVPSSWTS</sequence>
<dbReference type="eggNOG" id="ENOG5031DI3">
    <property type="taxonomic scope" value="Bacteria"/>
</dbReference>
<feature type="transmembrane region" description="Helical" evidence="2">
    <location>
        <begin position="20"/>
        <end position="41"/>
    </location>
</feature>
<evidence type="ECO:0000313" key="4">
    <source>
        <dbReference type="Proteomes" id="UP000029548"/>
    </source>
</evidence>
<keyword evidence="2" id="KW-0472">Membrane</keyword>
<evidence type="ECO:0000313" key="3">
    <source>
        <dbReference type="EMBL" id="KGF16038.1"/>
    </source>
</evidence>
<name>A0A095Y189_9CORY</name>
<organism evidence="3 4">
    <name type="scientific">Corynebacterium freneyi DNF00450</name>
    <dbReference type="NCBI Taxonomy" id="1287475"/>
    <lineage>
        <taxon>Bacteria</taxon>
        <taxon>Bacillati</taxon>
        <taxon>Actinomycetota</taxon>
        <taxon>Actinomycetes</taxon>
        <taxon>Mycobacteriales</taxon>
        <taxon>Corynebacteriaceae</taxon>
        <taxon>Corynebacterium</taxon>
    </lineage>
</organism>
<comment type="caution">
    <text evidence="3">The sequence shown here is derived from an EMBL/GenBank/DDBJ whole genome shotgun (WGS) entry which is preliminary data.</text>
</comment>
<dbReference type="EMBL" id="JRNE01000061">
    <property type="protein sequence ID" value="KGF16038.1"/>
    <property type="molecule type" value="Genomic_DNA"/>
</dbReference>
<proteinExistence type="predicted"/>
<feature type="region of interest" description="Disordered" evidence="1">
    <location>
        <begin position="205"/>
        <end position="226"/>
    </location>
</feature>
<evidence type="ECO:0000256" key="1">
    <source>
        <dbReference type="SAM" id="MobiDB-lite"/>
    </source>
</evidence>
<keyword evidence="2" id="KW-1133">Transmembrane helix</keyword>
<dbReference type="Proteomes" id="UP000029548">
    <property type="component" value="Unassembled WGS sequence"/>
</dbReference>
<dbReference type="RefSeq" id="WP_035122835.1">
    <property type="nucleotide sequence ID" value="NZ_JRNE01000061.1"/>
</dbReference>
<protein>
    <submittedName>
        <fullName evidence="3">Uncharacterized protein</fullName>
    </submittedName>
</protein>